<reference evidence="11" key="1">
    <citation type="submission" date="2017-09" db="EMBL/GenBank/DDBJ databases">
        <title>Metaegenomics of thermophilic ammonia-oxidizing enrichment culture.</title>
        <authorList>
            <person name="Kato S."/>
            <person name="Suzuki K."/>
        </authorList>
    </citation>
    <scope>NUCLEOTIDE SEQUENCE [LARGE SCALE GENOMIC DNA]</scope>
</reference>
<dbReference type="GO" id="GO:0046872">
    <property type="term" value="F:metal ion binding"/>
    <property type="evidence" value="ECO:0007669"/>
    <property type="project" value="UniProtKB-KW"/>
</dbReference>
<proteinExistence type="inferred from homology"/>
<dbReference type="InterPro" id="IPR013149">
    <property type="entry name" value="ADH-like_C"/>
</dbReference>
<dbReference type="Pfam" id="PF08240">
    <property type="entry name" value="ADH_N"/>
    <property type="match status" value="1"/>
</dbReference>
<dbReference type="InterPro" id="IPR013154">
    <property type="entry name" value="ADH-like_N"/>
</dbReference>
<sequence>MRAMAVVDYTQPLRPIDVPEIIPPAGYVWIRVLACGVCFSDVKTARGHMPFSSALRLPHIPGHEICGEVLEAPEGSGFRKGDRVLVYNYWGCGRCPMCRMGQENLCLNLQGWVGFTSPGGFQEQLAVPPERLLPLPSGIPPEQAAPIGCAVATAYRAVVTRAAIRPGELVGVIGAGGIGLHAIQIARAVGARVIAVDIDPRKLEAARALGAVEAVFPEEAESAARRWSHGLGLDAVLETVGHADTVDLAVRSVRRGGRVIGVGYRMGDAASIPTPRWVLEEITLMGSRYALRHEVEHAIRLVAQGLVRPVVDAVLPLESANEALERLERGQVIGRVVLRVSDTQP</sequence>
<evidence type="ECO:0000256" key="2">
    <source>
        <dbReference type="ARBA" id="ARBA00008072"/>
    </source>
</evidence>
<dbReference type="AlphaFoldDB" id="A0A2H5Y517"/>
<accession>A0A2H5Y517</accession>
<keyword evidence="6 10" id="KW-0560">Oxidoreductase</keyword>
<evidence type="ECO:0000259" key="9">
    <source>
        <dbReference type="SMART" id="SM00829"/>
    </source>
</evidence>
<feature type="domain" description="Enoyl reductase (ER)" evidence="9">
    <location>
        <begin position="5"/>
        <end position="338"/>
    </location>
</feature>
<dbReference type="CDD" id="cd08254">
    <property type="entry name" value="hydroxyacyl_CoA_DH"/>
    <property type="match status" value="1"/>
</dbReference>
<keyword evidence="5" id="KW-0862">Zinc</keyword>
<dbReference type="SUPFAM" id="SSF50129">
    <property type="entry name" value="GroES-like"/>
    <property type="match status" value="1"/>
</dbReference>
<organism evidence="10 11">
    <name type="scientific">Candidatus Thermoflexus japonica</name>
    <dbReference type="NCBI Taxonomy" id="2035417"/>
    <lineage>
        <taxon>Bacteria</taxon>
        <taxon>Bacillati</taxon>
        <taxon>Chloroflexota</taxon>
        <taxon>Thermoflexia</taxon>
        <taxon>Thermoflexales</taxon>
        <taxon>Thermoflexaceae</taxon>
        <taxon>Thermoflexus</taxon>
    </lineage>
</organism>
<evidence type="ECO:0000256" key="7">
    <source>
        <dbReference type="ARBA" id="ARBA00049164"/>
    </source>
</evidence>
<evidence type="ECO:0000313" key="11">
    <source>
        <dbReference type="Proteomes" id="UP000236642"/>
    </source>
</evidence>
<dbReference type="SMART" id="SM00829">
    <property type="entry name" value="PKS_ER"/>
    <property type="match status" value="1"/>
</dbReference>
<comment type="similarity">
    <text evidence="2">Belongs to the zinc-containing alcohol dehydrogenase family.</text>
</comment>
<dbReference type="EMBL" id="BEHY01000010">
    <property type="protein sequence ID" value="GBD08492.1"/>
    <property type="molecule type" value="Genomic_DNA"/>
</dbReference>
<comment type="catalytic activity">
    <reaction evidence="7">
        <text>a secondary alcohol + NAD(+) = a ketone + NADH + H(+)</text>
        <dbReference type="Rhea" id="RHEA:10740"/>
        <dbReference type="ChEBI" id="CHEBI:15378"/>
        <dbReference type="ChEBI" id="CHEBI:17087"/>
        <dbReference type="ChEBI" id="CHEBI:35681"/>
        <dbReference type="ChEBI" id="CHEBI:57540"/>
        <dbReference type="ChEBI" id="CHEBI:57945"/>
        <dbReference type="EC" id="1.1.1.1"/>
    </reaction>
</comment>
<dbReference type="Gene3D" id="3.90.180.10">
    <property type="entry name" value="Medium-chain alcohol dehydrogenases, catalytic domain"/>
    <property type="match status" value="1"/>
</dbReference>
<keyword evidence="4" id="KW-0479">Metal-binding</keyword>
<dbReference type="Pfam" id="PF00107">
    <property type="entry name" value="ADH_zinc_N"/>
    <property type="match status" value="1"/>
</dbReference>
<comment type="caution">
    <text evidence="10">The sequence shown here is derived from an EMBL/GenBank/DDBJ whole genome shotgun (WGS) entry which is preliminary data.</text>
</comment>
<evidence type="ECO:0000256" key="1">
    <source>
        <dbReference type="ARBA" id="ARBA00001947"/>
    </source>
</evidence>
<evidence type="ECO:0000256" key="5">
    <source>
        <dbReference type="ARBA" id="ARBA00022833"/>
    </source>
</evidence>
<evidence type="ECO:0000313" key="10">
    <source>
        <dbReference type="EMBL" id="GBD08492.1"/>
    </source>
</evidence>
<dbReference type="SUPFAM" id="SSF51735">
    <property type="entry name" value="NAD(P)-binding Rossmann-fold domains"/>
    <property type="match status" value="1"/>
</dbReference>
<protein>
    <recommendedName>
        <fullName evidence="3">alcohol dehydrogenase</fullName>
        <ecNumber evidence="3">1.1.1.1</ecNumber>
    </recommendedName>
</protein>
<dbReference type="GO" id="GO:0005737">
    <property type="term" value="C:cytoplasm"/>
    <property type="evidence" value="ECO:0007669"/>
    <property type="project" value="TreeGrafter"/>
</dbReference>
<dbReference type="PANTHER" id="PTHR42940">
    <property type="entry name" value="ALCOHOL DEHYDROGENASE 1-RELATED"/>
    <property type="match status" value="1"/>
</dbReference>
<evidence type="ECO:0000256" key="6">
    <source>
        <dbReference type="ARBA" id="ARBA00023002"/>
    </source>
</evidence>
<dbReference type="EC" id="1.1.1.1" evidence="3"/>
<evidence type="ECO:0000256" key="8">
    <source>
        <dbReference type="ARBA" id="ARBA00049243"/>
    </source>
</evidence>
<evidence type="ECO:0000256" key="3">
    <source>
        <dbReference type="ARBA" id="ARBA00013190"/>
    </source>
</evidence>
<gene>
    <name evidence="10" type="ORF">HRbin22_00732</name>
</gene>
<comment type="cofactor">
    <cofactor evidence="1">
        <name>Zn(2+)</name>
        <dbReference type="ChEBI" id="CHEBI:29105"/>
    </cofactor>
</comment>
<evidence type="ECO:0000256" key="4">
    <source>
        <dbReference type="ARBA" id="ARBA00022723"/>
    </source>
</evidence>
<dbReference type="GO" id="GO:0004022">
    <property type="term" value="F:alcohol dehydrogenase (NAD+) activity"/>
    <property type="evidence" value="ECO:0007669"/>
    <property type="project" value="UniProtKB-EC"/>
</dbReference>
<dbReference type="Proteomes" id="UP000236642">
    <property type="component" value="Unassembled WGS sequence"/>
</dbReference>
<dbReference type="InterPro" id="IPR011032">
    <property type="entry name" value="GroES-like_sf"/>
</dbReference>
<dbReference type="PANTHER" id="PTHR42940:SF8">
    <property type="entry name" value="VACUOLAR PROTEIN SORTING-ASSOCIATED PROTEIN 11"/>
    <property type="match status" value="1"/>
</dbReference>
<name>A0A2H5Y517_9CHLR</name>
<dbReference type="InterPro" id="IPR036291">
    <property type="entry name" value="NAD(P)-bd_dom_sf"/>
</dbReference>
<dbReference type="InterPro" id="IPR020843">
    <property type="entry name" value="ER"/>
</dbReference>
<comment type="catalytic activity">
    <reaction evidence="8">
        <text>a primary alcohol + NAD(+) = an aldehyde + NADH + H(+)</text>
        <dbReference type="Rhea" id="RHEA:10736"/>
        <dbReference type="ChEBI" id="CHEBI:15378"/>
        <dbReference type="ChEBI" id="CHEBI:15734"/>
        <dbReference type="ChEBI" id="CHEBI:17478"/>
        <dbReference type="ChEBI" id="CHEBI:57540"/>
        <dbReference type="ChEBI" id="CHEBI:57945"/>
        <dbReference type="EC" id="1.1.1.1"/>
    </reaction>
</comment>